<evidence type="ECO:0000313" key="2">
    <source>
        <dbReference type="Proteomes" id="UP000308652"/>
    </source>
</evidence>
<keyword evidence="2" id="KW-1185">Reference proteome</keyword>
<dbReference type="OrthoDB" id="3223751at2759"/>
<accession>A0A5C3MK79</accession>
<dbReference type="AlphaFoldDB" id="A0A5C3MK79"/>
<gene>
    <name evidence="1" type="ORF">BDQ12DRAFT_48480</name>
</gene>
<dbReference type="Proteomes" id="UP000308652">
    <property type="component" value="Unassembled WGS sequence"/>
</dbReference>
<sequence length="156" mass="17780">MNVKLSSFRQSEELSCDEWISVLKLSTIWQFPQVRARSVTALEGMSMDALKKLECARDYNLPQWYASALTQVAERSNLMSPQEAVKIMGLEFGLKMAELHGMIAAYSRAIDDFYGGSPKRRLKISRPNMAEMTQVFISLVFSKELLHQAEYVDGLY</sequence>
<name>A0A5C3MK79_9AGAR</name>
<proteinExistence type="predicted"/>
<reference evidence="1 2" key="1">
    <citation type="journal article" date="2019" name="Nat. Ecol. Evol.">
        <title>Megaphylogeny resolves global patterns of mushroom evolution.</title>
        <authorList>
            <person name="Varga T."/>
            <person name="Krizsan K."/>
            <person name="Foldi C."/>
            <person name="Dima B."/>
            <person name="Sanchez-Garcia M."/>
            <person name="Sanchez-Ramirez S."/>
            <person name="Szollosi G.J."/>
            <person name="Szarkandi J.G."/>
            <person name="Papp V."/>
            <person name="Albert L."/>
            <person name="Andreopoulos W."/>
            <person name="Angelini C."/>
            <person name="Antonin V."/>
            <person name="Barry K.W."/>
            <person name="Bougher N.L."/>
            <person name="Buchanan P."/>
            <person name="Buyck B."/>
            <person name="Bense V."/>
            <person name="Catcheside P."/>
            <person name="Chovatia M."/>
            <person name="Cooper J."/>
            <person name="Damon W."/>
            <person name="Desjardin D."/>
            <person name="Finy P."/>
            <person name="Geml J."/>
            <person name="Haridas S."/>
            <person name="Hughes K."/>
            <person name="Justo A."/>
            <person name="Karasinski D."/>
            <person name="Kautmanova I."/>
            <person name="Kiss B."/>
            <person name="Kocsube S."/>
            <person name="Kotiranta H."/>
            <person name="LaButti K.M."/>
            <person name="Lechner B.E."/>
            <person name="Liimatainen K."/>
            <person name="Lipzen A."/>
            <person name="Lukacs Z."/>
            <person name="Mihaltcheva S."/>
            <person name="Morgado L.N."/>
            <person name="Niskanen T."/>
            <person name="Noordeloos M.E."/>
            <person name="Ohm R.A."/>
            <person name="Ortiz-Santana B."/>
            <person name="Ovrebo C."/>
            <person name="Racz N."/>
            <person name="Riley R."/>
            <person name="Savchenko A."/>
            <person name="Shiryaev A."/>
            <person name="Soop K."/>
            <person name="Spirin V."/>
            <person name="Szebenyi C."/>
            <person name="Tomsovsky M."/>
            <person name="Tulloss R.E."/>
            <person name="Uehling J."/>
            <person name="Grigoriev I.V."/>
            <person name="Vagvolgyi C."/>
            <person name="Papp T."/>
            <person name="Martin F.M."/>
            <person name="Miettinen O."/>
            <person name="Hibbett D.S."/>
            <person name="Nagy L.G."/>
        </authorList>
    </citation>
    <scope>NUCLEOTIDE SEQUENCE [LARGE SCALE GENOMIC DNA]</scope>
    <source>
        <strain evidence="1 2">CBS 166.37</strain>
    </source>
</reference>
<protein>
    <submittedName>
        <fullName evidence="1">Uncharacterized protein</fullName>
    </submittedName>
</protein>
<evidence type="ECO:0000313" key="1">
    <source>
        <dbReference type="EMBL" id="TFK45103.1"/>
    </source>
</evidence>
<dbReference type="EMBL" id="ML213590">
    <property type="protein sequence ID" value="TFK45103.1"/>
    <property type="molecule type" value="Genomic_DNA"/>
</dbReference>
<organism evidence="1 2">
    <name type="scientific">Crucibulum laeve</name>
    <dbReference type="NCBI Taxonomy" id="68775"/>
    <lineage>
        <taxon>Eukaryota</taxon>
        <taxon>Fungi</taxon>
        <taxon>Dikarya</taxon>
        <taxon>Basidiomycota</taxon>
        <taxon>Agaricomycotina</taxon>
        <taxon>Agaricomycetes</taxon>
        <taxon>Agaricomycetidae</taxon>
        <taxon>Agaricales</taxon>
        <taxon>Agaricineae</taxon>
        <taxon>Nidulariaceae</taxon>
        <taxon>Crucibulum</taxon>
    </lineage>
</organism>